<dbReference type="GO" id="GO:0004252">
    <property type="term" value="F:serine-type endopeptidase activity"/>
    <property type="evidence" value="ECO:0007669"/>
    <property type="project" value="InterPro"/>
</dbReference>
<keyword evidence="5" id="KW-1185">Reference proteome</keyword>
<evidence type="ECO:0000256" key="1">
    <source>
        <dbReference type="ARBA" id="ARBA00022670"/>
    </source>
</evidence>
<keyword evidence="1" id="KW-0645">Protease</keyword>
<dbReference type="InterPro" id="IPR036034">
    <property type="entry name" value="PDZ_sf"/>
</dbReference>
<dbReference type="Gene3D" id="2.30.42.10">
    <property type="match status" value="1"/>
</dbReference>
<name>A0A9X3SAQ3_9ACTN</name>
<sequence length="376" mass="38355">MTRRLAVAGAFVALLVAGCGDKGSSTASKEPSPTASSRDEVVASIGSEGGFDAQKIYRDEAPGVVTVLSQFGSEGGEGSGFVLNGDGEIVTNAHVVTTGEGNAIKRASAVYVEFADGNRVGAKVLGHDPNADVALLRVDTKGLTLKPLPLGDSEKVVVGEPVAAIGSPFGQQQSLSVGIVSAIDRSVASLTQFAISGAIQTDAAINPGNSGGPLVGSDGRVIGINQQIQSKSGGGEGVGFAVPIDVVKRSVGQLRDEGRARYAYLGVSSVPLYPQLVDHFGLKVEKGVWVQEVTPGGPAARAGLRGGSGREVFQGVPFARGGDVITKVGDDAITNSDDLSSAISRFKPGQTADVEIHRGGDTQTIKVKLDERPLGG</sequence>
<dbReference type="AlphaFoldDB" id="A0A9X3SAQ3"/>
<dbReference type="Gene3D" id="2.40.10.120">
    <property type="match status" value="1"/>
</dbReference>
<proteinExistence type="predicted"/>
<dbReference type="InterPro" id="IPR001940">
    <property type="entry name" value="Peptidase_S1C"/>
</dbReference>
<dbReference type="PANTHER" id="PTHR43343:SF3">
    <property type="entry name" value="PROTEASE DO-LIKE 8, CHLOROPLASTIC"/>
    <property type="match status" value="1"/>
</dbReference>
<dbReference type="RefSeq" id="WP_270045514.1">
    <property type="nucleotide sequence ID" value="NZ_JAPDOD010000061.1"/>
</dbReference>
<dbReference type="InterPro" id="IPR001478">
    <property type="entry name" value="PDZ"/>
</dbReference>
<dbReference type="Pfam" id="PF13365">
    <property type="entry name" value="Trypsin_2"/>
    <property type="match status" value="1"/>
</dbReference>
<evidence type="ECO:0000313" key="5">
    <source>
        <dbReference type="Proteomes" id="UP001149140"/>
    </source>
</evidence>
<reference evidence="4" key="1">
    <citation type="submission" date="2022-10" db="EMBL/GenBank/DDBJ databases">
        <title>The WGS of Solirubrobacter ginsenosidimutans DSM 21036.</title>
        <authorList>
            <person name="Jiang Z."/>
        </authorList>
    </citation>
    <scope>NUCLEOTIDE SEQUENCE</scope>
    <source>
        <strain evidence="4">DSM 21036</strain>
    </source>
</reference>
<dbReference type="CDD" id="cd06779">
    <property type="entry name" value="cpPDZ_Deg_HtrA-like"/>
    <property type="match status" value="1"/>
</dbReference>
<evidence type="ECO:0000256" key="2">
    <source>
        <dbReference type="ARBA" id="ARBA00022801"/>
    </source>
</evidence>
<keyword evidence="2" id="KW-0378">Hydrolase</keyword>
<dbReference type="Pfam" id="PF13180">
    <property type="entry name" value="PDZ_2"/>
    <property type="match status" value="1"/>
</dbReference>
<dbReference type="PRINTS" id="PR00834">
    <property type="entry name" value="PROTEASES2C"/>
</dbReference>
<dbReference type="Proteomes" id="UP001149140">
    <property type="component" value="Unassembled WGS sequence"/>
</dbReference>
<comment type="caution">
    <text evidence="4">The sequence shown here is derived from an EMBL/GenBank/DDBJ whole genome shotgun (WGS) entry which is preliminary data.</text>
</comment>
<dbReference type="SMART" id="SM00228">
    <property type="entry name" value="PDZ"/>
    <property type="match status" value="1"/>
</dbReference>
<evidence type="ECO:0000313" key="4">
    <source>
        <dbReference type="EMBL" id="MDA0166258.1"/>
    </source>
</evidence>
<evidence type="ECO:0000259" key="3">
    <source>
        <dbReference type="SMART" id="SM00228"/>
    </source>
</evidence>
<dbReference type="InterPro" id="IPR009003">
    <property type="entry name" value="Peptidase_S1_PA"/>
</dbReference>
<feature type="domain" description="PDZ" evidence="3">
    <location>
        <begin position="263"/>
        <end position="360"/>
    </location>
</feature>
<dbReference type="GO" id="GO:0006508">
    <property type="term" value="P:proteolysis"/>
    <property type="evidence" value="ECO:0007669"/>
    <property type="project" value="UniProtKB-KW"/>
</dbReference>
<dbReference type="InterPro" id="IPR051201">
    <property type="entry name" value="Chloro_Bact_Ser_Proteases"/>
</dbReference>
<gene>
    <name evidence="4" type="ORF">OM076_38695</name>
</gene>
<dbReference type="PROSITE" id="PS51257">
    <property type="entry name" value="PROKAR_LIPOPROTEIN"/>
    <property type="match status" value="1"/>
</dbReference>
<protein>
    <submittedName>
        <fullName evidence="4">Trypsin-like peptidase domain-containing protein</fullName>
    </submittedName>
</protein>
<accession>A0A9X3SAQ3</accession>
<dbReference type="PANTHER" id="PTHR43343">
    <property type="entry name" value="PEPTIDASE S12"/>
    <property type="match status" value="1"/>
</dbReference>
<dbReference type="EMBL" id="JAPDOD010000061">
    <property type="protein sequence ID" value="MDA0166258.1"/>
    <property type="molecule type" value="Genomic_DNA"/>
</dbReference>
<dbReference type="SUPFAM" id="SSF50494">
    <property type="entry name" value="Trypsin-like serine proteases"/>
    <property type="match status" value="1"/>
</dbReference>
<dbReference type="SUPFAM" id="SSF50156">
    <property type="entry name" value="PDZ domain-like"/>
    <property type="match status" value="1"/>
</dbReference>
<organism evidence="4 5">
    <name type="scientific">Solirubrobacter ginsenosidimutans</name>
    <dbReference type="NCBI Taxonomy" id="490573"/>
    <lineage>
        <taxon>Bacteria</taxon>
        <taxon>Bacillati</taxon>
        <taxon>Actinomycetota</taxon>
        <taxon>Thermoleophilia</taxon>
        <taxon>Solirubrobacterales</taxon>
        <taxon>Solirubrobacteraceae</taxon>
        <taxon>Solirubrobacter</taxon>
    </lineage>
</organism>